<comment type="caution">
    <text evidence="1">The sequence shown here is derived from an EMBL/GenBank/DDBJ whole genome shotgun (WGS) entry which is preliminary data.</text>
</comment>
<proteinExistence type="predicted"/>
<dbReference type="EMBL" id="LAZR01000684">
    <property type="protein sequence ID" value="KKN60751.1"/>
    <property type="molecule type" value="Genomic_DNA"/>
</dbReference>
<reference evidence="1" key="1">
    <citation type="journal article" date="2015" name="Nature">
        <title>Complex archaea that bridge the gap between prokaryotes and eukaryotes.</title>
        <authorList>
            <person name="Spang A."/>
            <person name="Saw J.H."/>
            <person name="Jorgensen S.L."/>
            <person name="Zaremba-Niedzwiedzka K."/>
            <person name="Martijn J."/>
            <person name="Lind A.E."/>
            <person name="van Eijk R."/>
            <person name="Schleper C."/>
            <person name="Guy L."/>
            <person name="Ettema T.J."/>
        </authorList>
    </citation>
    <scope>NUCLEOTIDE SEQUENCE</scope>
</reference>
<gene>
    <name evidence="1" type="ORF">LCGC14_0528780</name>
</gene>
<dbReference type="AlphaFoldDB" id="A0A0F9UHN4"/>
<accession>A0A0F9UHN4</accession>
<sequence length="97" mass="10733">MLNSYPQLLVIYNELEIAHNQQEQQECLHSVTQSELSDVRVLNKQGDFLNLQGTACPKLNGEQLAQLVTAYLLNEGQCCLGKIKTLSAAQAFDLLGL</sequence>
<protein>
    <submittedName>
        <fullName evidence="1">Uncharacterized protein</fullName>
    </submittedName>
</protein>
<dbReference type="Gene3D" id="1.10.8.650">
    <property type="entry name" value="Uncharacterised protein PF13642 yp_926445, C-terminal domain"/>
    <property type="match status" value="1"/>
</dbReference>
<name>A0A0F9UHN4_9ZZZZ</name>
<evidence type="ECO:0000313" key="1">
    <source>
        <dbReference type="EMBL" id="KKN60751.1"/>
    </source>
</evidence>
<organism evidence="1">
    <name type="scientific">marine sediment metagenome</name>
    <dbReference type="NCBI Taxonomy" id="412755"/>
    <lineage>
        <taxon>unclassified sequences</taxon>
        <taxon>metagenomes</taxon>
        <taxon>ecological metagenomes</taxon>
    </lineage>
</organism>